<feature type="domain" description="HTH merR-type" evidence="2">
    <location>
        <begin position="10"/>
        <end position="79"/>
    </location>
</feature>
<dbReference type="InterPro" id="IPR047057">
    <property type="entry name" value="MerR_fam"/>
</dbReference>
<dbReference type="PROSITE" id="PS00552">
    <property type="entry name" value="HTH_MERR_1"/>
    <property type="match status" value="1"/>
</dbReference>
<accession>A0A2T0SXH2</accession>
<keyword evidence="1 3" id="KW-0238">DNA-binding</keyword>
<evidence type="ECO:0000313" key="4">
    <source>
        <dbReference type="Proteomes" id="UP000239494"/>
    </source>
</evidence>
<keyword evidence="4" id="KW-1185">Reference proteome</keyword>
<dbReference type="PRINTS" id="PR00040">
    <property type="entry name" value="HTHMERR"/>
</dbReference>
<comment type="caution">
    <text evidence="3">The sequence shown here is derived from an EMBL/GenBank/DDBJ whole genome shotgun (WGS) entry which is preliminary data.</text>
</comment>
<dbReference type="AlphaFoldDB" id="A0A2T0SXH2"/>
<dbReference type="SMART" id="SM00422">
    <property type="entry name" value="HTH_MERR"/>
    <property type="match status" value="1"/>
</dbReference>
<organism evidence="3 4">
    <name type="scientific">Umezawaea tangerina</name>
    <dbReference type="NCBI Taxonomy" id="84725"/>
    <lineage>
        <taxon>Bacteria</taxon>
        <taxon>Bacillati</taxon>
        <taxon>Actinomycetota</taxon>
        <taxon>Actinomycetes</taxon>
        <taxon>Pseudonocardiales</taxon>
        <taxon>Pseudonocardiaceae</taxon>
        <taxon>Umezawaea</taxon>
    </lineage>
</organism>
<proteinExistence type="predicted"/>
<protein>
    <submittedName>
        <fullName evidence="3">DNA-binding transcriptional MerR regulator</fullName>
    </submittedName>
</protein>
<dbReference type="SUPFAM" id="SSF46955">
    <property type="entry name" value="Putative DNA-binding domain"/>
    <property type="match status" value="1"/>
</dbReference>
<dbReference type="PANTHER" id="PTHR30204:SF90">
    <property type="entry name" value="HTH-TYPE TRANSCRIPTIONAL ACTIVATOR MTA"/>
    <property type="match status" value="1"/>
</dbReference>
<reference evidence="3 4" key="1">
    <citation type="submission" date="2018-03" db="EMBL/GenBank/DDBJ databases">
        <title>Genomic Encyclopedia of Archaeal and Bacterial Type Strains, Phase II (KMG-II): from individual species to whole genera.</title>
        <authorList>
            <person name="Goeker M."/>
        </authorList>
    </citation>
    <scope>NUCLEOTIDE SEQUENCE [LARGE SCALE GENOMIC DNA]</scope>
    <source>
        <strain evidence="3 4">DSM 44720</strain>
    </source>
</reference>
<dbReference type="GO" id="GO:0003700">
    <property type="term" value="F:DNA-binding transcription factor activity"/>
    <property type="evidence" value="ECO:0007669"/>
    <property type="project" value="InterPro"/>
</dbReference>
<dbReference type="InterPro" id="IPR000551">
    <property type="entry name" value="MerR-type_HTH_dom"/>
</dbReference>
<dbReference type="Proteomes" id="UP000239494">
    <property type="component" value="Unassembled WGS sequence"/>
</dbReference>
<gene>
    <name evidence="3" type="ORF">CLV43_109336</name>
</gene>
<evidence type="ECO:0000256" key="1">
    <source>
        <dbReference type="ARBA" id="ARBA00023125"/>
    </source>
</evidence>
<dbReference type="Pfam" id="PF13411">
    <property type="entry name" value="MerR_1"/>
    <property type="match status" value="1"/>
</dbReference>
<dbReference type="RefSeq" id="WP_106191145.1">
    <property type="nucleotide sequence ID" value="NZ_PVTF01000009.1"/>
</dbReference>
<evidence type="ECO:0000259" key="2">
    <source>
        <dbReference type="PROSITE" id="PS50937"/>
    </source>
</evidence>
<dbReference type="Gene3D" id="1.10.1660.10">
    <property type="match status" value="1"/>
</dbReference>
<dbReference type="OrthoDB" id="9809391at2"/>
<dbReference type="GO" id="GO:0003677">
    <property type="term" value="F:DNA binding"/>
    <property type="evidence" value="ECO:0007669"/>
    <property type="project" value="UniProtKB-KW"/>
</dbReference>
<dbReference type="EMBL" id="PVTF01000009">
    <property type="protein sequence ID" value="PRY38116.1"/>
    <property type="molecule type" value="Genomic_DNA"/>
</dbReference>
<dbReference type="InterPro" id="IPR009061">
    <property type="entry name" value="DNA-bd_dom_put_sf"/>
</dbReference>
<dbReference type="PANTHER" id="PTHR30204">
    <property type="entry name" value="REDOX-CYCLING DRUG-SENSING TRANSCRIPTIONAL ACTIVATOR SOXR"/>
    <property type="match status" value="1"/>
</dbReference>
<name>A0A2T0SXH2_9PSEU</name>
<evidence type="ECO:0000313" key="3">
    <source>
        <dbReference type="EMBL" id="PRY38116.1"/>
    </source>
</evidence>
<dbReference type="PROSITE" id="PS50937">
    <property type="entry name" value="HTH_MERR_2"/>
    <property type="match status" value="1"/>
</dbReference>
<sequence>MTGRQGPEQRWSVGELARATGLTVRALHHYDDIGLVTASERTAAGHRRYAEADLRRLYRVRALRGLGLSLEEIATVLARDVDDVSALRAVLEGQLAHLDEQAVRVSRLREQVAGLLASLDEGMPGPERFTATLEAISRMDDHYTPAQQDLMARKRTELGPAAIEAMKVEWFGLARRLMGLQAQDVPVDDPRVQEMTKRWDEIGTAFHGGDTAIVAATDAAYEGSKESLNRQLGWPAPGDGPDLVDYVRRAREART</sequence>